<organism evidence="3 4">
    <name type="scientific">Actinomadura namibiensis</name>
    <dbReference type="NCBI Taxonomy" id="182080"/>
    <lineage>
        <taxon>Bacteria</taxon>
        <taxon>Bacillati</taxon>
        <taxon>Actinomycetota</taxon>
        <taxon>Actinomycetes</taxon>
        <taxon>Streptosporangiales</taxon>
        <taxon>Thermomonosporaceae</taxon>
        <taxon>Actinomadura</taxon>
    </lineage>
</organism>
<feature type="compositionally biased region" description="Basic and acidic residues" evidence="1">
    <location>
        <begin position="427"/>
        <end position="442"/>
    </location>
</feature>
<feature type="compositionally biased region" description="Pro residues" evidence="1">
    <location>
        <begin position="404"/>
        <end position="416"/>
    </location>
</feature>
<sequence>MLPDLPRAPGLAVLASGGLAALCALALLTWGLRALARTLRVCRPDAPAPEPHTAPRARLEDVTTVLAACLATAVAATGMWKFFGDVLDLPIPLRVALFAFVEVAMVTSALRARRNVRESASHSAGADGVAVWVFTVLSAVLSASDADGVRQALIRLAAPLVAAWLWERGLAADRRRATGRTGRIHWRLTPERLLVRLGVAEPTGRTASDVDVHRRLARLAKAAKKVRILRAAGAKPRTLARALARLDKAMDAAVEHAHLATDPARQQILLAQISLLYHASDLADLNLDAPWQPAPAPLASTEALLPPAGRPRSEEELVALGFESAKVQEYLADRFGLQLAEGDITRAMAHAPGAAPAAALRARLGIAPPRQADPDDSAAQTTPDPVTPPAPVSGQLSKQATDPVPEPVPEPVPDPVPDLVIGLAADQVHDRPGDQGPARDRTQVPAPSDGQVPAPDADPASDRSADTNHPADTDQGKEVPKPSKPRRTRKRKRVRTSPHERLEKARTIDAQYRAEHGRPIPAEKLARAMRIGKPAALDLVQKIRSKHITAA</sequence>
<name>A0A7W3LTE6_ACTNM</name>
<gene>
    <name evidence="3" type="ORF">HNR61_005599</name>
</gene>
<reference evidence="3 4" key="1">
    <citation type="submission" date="2020-08" db="EMBL/GenBank/DDBJ databases">
        <title>Genomic Encyclopedia of Type Strains, Phase IV (KMG-IV): sequencing the most valuable type-strain genomes for metagenomic binning, comparative biology and taxonomic classification.</title>
        <authorList>
            <person name="Goeker M."/>
        </authorList>
    </citation>
    <scope>NUCLEOTIDE SEQUENCE [LARGE SCALE GENOMIC DNA]</scope>
    <source>
        <strain evidence="3 4">DSM 44197</strain>
    </source>
</reference>
<accession>A0A7W3LTE6</accession>
<dbReference type="RefSeq" id="WP_182846107.1">
    <property type="nucleotide sequence ID" value="NZ_BAAALP010000001.1"/>
</dbReference>
<keyword evidence="2" id="KW-0472">Membrane</keyword>
<feature type="compositionally biased region" description="Basic and acidic residues" evidence="1">
    <location>
        <begin position="497"/>
        <end position="518"/>
    </location>
</feature>
<protein>
    <submittedName>
        <fullName evidence="3">Uncharacterized protein</fullName>
    </submittedName>
</protein>
<dbReference type="AlphaFoldDB" id="A0A7W3LTE6"/>
<comment type="caution">
    <text evidence="3">The sequence shown here is derived from an EMBL/GenBank/DDBJ whole genome shotgun (WGS) entry which is preliminary data.</text>
</comment>
<keyword evidence="4" id="KW-1185">Reference proteome</keyword>
<feature type="transmembrane region" description="Helical" evidence="2">
    <location>
        <begin position="12"/>
        <end position="32"/>
    </location>
</feature>
<keyword evidence="2" id="KW-0812">Transmembrane</keyword>
<dbReference type="Proteomes" id="UP000572680">
    <property type="component" value="Unassembled WGS sequence"/>
</dbReference>
<keyword evidence="2" id="KW-1133">Transmembrane helix</keyword>
<feature type="region of interest" description="Disordered" evidence="1">
    <location>
        <begin position="368"/>
        <end position="521"/>
    </location>
</feature>
<feature type="transmembrane region" description="Helical" evidence="2">
    <location>
        <begin position="62"/>
        <end position="83"/>
    </location>
</feature>
<proteinExistence type="predicted"/>
<dbReference type="EMBL" id="JACJIA010000008">
    <property type="protein sequence ID" value="MBA8953945.1"/>
    <property type="molecule type" value="Genomic_DNA"/>
</dbReference>
<feature type="compositionally biased region" description="Basic and acidic residues" evidence="1">
    <location>
        <begin position="460"/>
        <end position="481"/>
    </location>
</feature>
<evidence type="ECO:0000313" key="3">
    <source>
        <dbReference type="EMBL" id="MBA8953945.1"/>
    </source>
</evidence>
<evidence type="ECO:0000256" key="1">
    <source>
        <dbReference type="SAM" id="MobiDB-lite"/>
    </source>
</evidence>
<evidence type="ECO:0000256" key="2">
    <source>
        <dbReference type="SAM" id="Phobius"/>
    </source>
</evidence>
<feature type="compositionally biased region" description="Basic residues" evidence="1">
    <location>
        <begin position="483"/>
        <end position="496"/>
    </location>
</feature>
<evidence type="ECO:0000313" key="4">
    <source>
        <dbReference type="Proteomes" id="UP000572680"/>
    </source>
</evidence>